<keyword evidence="2" id="KW-1185">Reference proteome</keyword>
<reference evidence="1" key="1">
    <citation type="submission" date="2023-05" db="EMBL/GenBank/DDBJ databases">
        <authorList>
            <person name="Stuckert A."/>
        </authorList>
    </citation>
    <scope>NUCLEOTIDE SEQUENCE</scope>
</reference>
<gene>
    <name evidence="1" type="ORF">SPARVUS_LOCUS16024468</name>
</gene>
<sequence length="11" mass="1214">MFVLSAGNTFQ</sequence>
<organism evidence="1 2">
    <name type="scientific">Staurois parvus</name>
    <dbReference type="NCBI Taxonomy" id="386267"/>
    <lineage>
        <taxon>Eukaryota</taxon>
        <taxon>Metazoa</taxon>
        <taxon>Chordata</taxon>
        <taxon>Craniata</taxon>
        <taxon>Vertebrata</taxon>
        <taxon>Euteleostomi</taxon>
        <taxon>Amphibia</taxon>
        <taxon>Batrachia</taxon>
        <taxon>Anura</taxon>
        <taxon>Neobatrachia</taxon>
        <taxon>Ranoidea</taxon>
        <taxon>Ranidae</taxon>
        <taxon>Staurois</taxon>
    </lineage>
</organism>
<evidence type="ECO:0000313" key="2">
    <source>
        <dbReference type="Proteomes" id="UP001162483"/>
    </source>
</evidence>
<dbReference type="Proteomes" id="UP001162483">
    <property type="component" value="Unassembled WGS sequence"/>
</dbReference>
<proteinExistence type="predicted"/>
<comment type="caution">
    <text evidence="1">The sequence shown here is derived from an EMBL/GenBank/DDBJ whole genome shotgun (WGS) entry which is preliminary data.</text>
</comment>
<protein>
    <submittedName>
        <fullName evidence="1">Uncharacterized protein</fullName>
    </submittedName>
</protein>
<name>A0ABN9HL67_9NEOB</name>
<accession>A0ABN9HL67</accession>
<evidence type="ECO:0000313" key="1">
    <source>
        <dbReference type="EMBL" id="CAI9620716.1"/>
    </source>
</evidence>
<dbReference type="EMBL" id="CATNWA010020985">
    <property type="protein sequence ID" value="CAI9620716.1"/>
    <property type="molecule type" value="Genomic_DNA"/>
</dbReference>